<keyword evidence="1" id="KW-0472">Membrane</keyword>
<keyword evidence="1" id="KW-0812">Transmembrane</keyword>
<gene>
    <name evidence="2" type="ORF">D1224_05615</name>
</gene>
<dbReference type="RefSeq" id="WP_119378926.1">
    <property type="nucleotide sequence ID" value="NZ_QWGB01000005.1"/>
</dbReference>
<reference evidence="2 3" key="1">
    <citation type="submission" date="2018-08" db="EMBL/GenBank/DDBJ databases">
        <title>Henriciella mobilis sp. nov., isolated from seawater.</title>
        <authorList>
            <person name="Cheng H."/>
            <person name="Wu Y.-H."/>
            <person name="Xu X.-W."/>
            <person name="Guo L.-L."/>
        </authorList>
    </citation>
    <scope>NUCLEOTIDE SEQUENCE [LARGE SCALE GENOMIC DNA]</scope>
    <source>
        <strain evidence="2 3">CCUG66934</strain>
    </source>
</reference>
<organism evidence="2 3">
    <name type="scientific">Henriciella barbarensis</name>
    <dbReference type="NCBI Taxonomy" id="86342"/>
    <lineage>
        <taxon>Bacteria</taxon>
        <taxon>Pseudomonadati</taxon>
        <taxon>Pseudomonadota</taxon>
        <taxon>Alphaproteobacteria</taxon>
        <taxon>Hyphomonadales</taxon>
        <taxon>Hyphomonadaceae</taxon>
        <taxon>Henriciella</taxon>
    </lineage>
</organism>
<keyword evidence="3" id="KW-1185">Reference proteome</keyword>
<dbReference type="EMBL" id="QWGB01000005">
    <property type="protein sequence ID" value="RIJ23737.1"/>
    <property type="molecule type" value="Genomic_DNA"/>
</dbReference>
<evidence type="ECO:0000313" key="2">
    <source>
        <dbReference type="EMBL" id="RIJ23737.1"/>
    </source>
</evidence>
<keyword evidence="1" id="KW-1133">Transmembrane helix</keyword>
<feature type="transmembrane region" description="Helical" evidence="1">
    <location>
        <begin position="12"/>
        <end position="32"/>
    </location>
</feature>
<evidence type="ECO:0000256" key="1">
    <source>
        <dbReference type="SAM" id="Phobius"/>
    </source>
</evidence>
<evidence type="ECO:0000313" key="3">
    <source>
        <dbReference type="Proteomes" id="UP000265431"/>
    </source>
</evidence>
<dbReference type="OrthoDB" id="7631847at2"/>
<proteinExistence type="predicted"/>
<name>A0A399R1J4_9PROT</name>
<accession>A0A399R1J4</accession>
<sequence>MADNTQSNNGFLYFIVGALLVAVIGFGVWYFAGQPSAASNDADLSISVNEDGMSVDTPDE</sequence>
<dbReference type="AlphaFoldDB" id="A0A399R1J4"/>
<comment type="caution">
    <text evidence="2">The sequence shown here is derived from an EMBL/GenBank/DDBJ whole genome shotgun (WGS) entry which is preliminary data.</text>
</comment>
<protein>
    <submittedName>
        <fullName evidence="2">Uncharacterized protein</fullName>
    </submittedName>
</protein>
<dbReference type="Proteomes" id="UP000265431">
    <property type="component" value="Unassembled WGS sequence"/>
</dbReference>